<keyword evidence="3" id="KW-1185">Reference proteome</keyword>
<feature type="transmembrane region" description="Helical" evidence="1">
    <location>
        <begin position="143"/>
        <end position="163"/>
    </location>
</feature>
<dbReference type="Proteomes" id="UP001223079">
    <property type="component" value="Unassembled WGS sequence"/>
</dbReference>
<sequence length="170" mass="19093">MKRNIQLISGLILGVLAYYYFTYPEWSLSFVSLISASMSALYGVKEFLSKRRSPRVMDRLVGFGTVAISILGFGYSVTSIALHANPSKGVIIVLANICLLKLLDAYAQSYRETKNETTVLFYWILLCGTIFLELLGVMGQMLVFNLIGVLIGCIALLLLNDWLRQFRYQA</sequence>
<evidence type="ECO:0000313" key="3">
    <source>
        <dbReference type="Proteomes" id="UP001223079"/>
    </source>
</evidence>
<keyword evidence="1" id="KW-0812">Transmembrane</keyword>
<proteinExistence type="predicted"/>
<dbReference type="RefSeq" id="WP_307121470.1">
    <property type="nucleotide sequence ID" value="NZ_JAUSTM010000006.1"/>
</dbReference>
<feature type="transmembrane region" description="Helical" evidence="1">
    <location>
        <begin position="60"/>
        <end position="83"/>
    </location>
</feature>
<protein>
    <submittedName>
        <fullName evidence="2">Multisubunit Na+/H+ antiporter MnhG subunit</fullName>
    </submittedName>
</protein>
<comment type="caution">
    <text evidence="2">The sequence shown here is derived from an EMBL/GenBank/DDBJ whole genome shotgun (WGS) entry which is preliminary data.</text>
</comment>
<gene>
    <name evidence="2" type="ORF">J2S23_000810</name>
</gene>
<keyword evidence="1" id="KW-1133">Transmembrane helix</keyword>
<reference evidence="2 3" key="1">
    <citation type="submission" date="2023-07" db="EMBL/GenBank/DDBJ databases">
        <title>Genomic Encyclopedia of Type Strains, Phase IV (KMG-IV): sequencing the most valuable type-strain genomes for metagenomic binning, comparative biology and taxonomic classification.</title>
        <authorList>
            <person name="Goeker M."/>
        </authorList>
    </citation>
    <scope>NUCLEOTIDE SEQUENCE [LARGE SCALE GENOMIC DNA]</scope>
    <source>
        <strain evidence="2 3">DSM 105143</strain>
    </source>
</reference>
<evidence type="ECO:0000313" key="2">
    <source>
        <dbReference type="EMBL" id="MDQ0222259.1"/>
    </source>
</evidence>
<dbReference type="EMBL" id="JAUSTM010000006">
    <property type="protein sequence ID" value="MDQ0222259.1"/>
    <property type="molecule type" value="Genomic_DNA"/>
</dbReference>
<name>A0ABT9YRA4_9STRE</name>
<accession>A0ABT9YRA4</accession>
<keyword evidence="1" id="KW-0472">Membrane</keyword>
<feature type="transmembrane region" description="Helical" evidence="1">
    <location>
        <begin position="5"/>
        <end position="21"/>
    </location>
</feature>
<organism evidence="2 3">
    <name type="scientific">Streptococcus moroccensis</name>
    <dbReference type="NCBI Taxonomy" id="1451356"/>
    <lineage>
        <taxon>Bacteria</taxon>
        <taxon>Bacillati</taxon>
        <taxon>Bacillota</taxon>
        <taxon>Bacilli</taxon>
        <taxon>Lactobacillales</taxon>
        <taxon>Streptococcaceae</taxon>
        <taxon>Streptococcus</taxon>
    </lineage>
</organism>
<feature type="transmembrane region" description="Helical" evidence="1">
    <location>
        <begin position="89"/>
        <end position="107"/>
    </location>
</feature>
<feature type="transmembrane region" description="Helical" evidence="1">
    <location>
        <begin position="119"/>
        <end position="137"/>
    </location>
</feature>
<evidence type="ECO:0000256" key="1">
    <source>
        <dbReference type="SAM" id="Phobius"/>
    </source>
</evidence>
<feature type="transmembrane region" description="Helical" evidence="1">
    <location>
        <begin position="27"/>
        <end position="48"/>
    </location>
</feature>